<reference evidence="3" key="1">
    <citation type="submission" date="2012-04" db="EMBL/GenBank/DDBJ databases">
        <title>Finished genome of Dactylococcopsis salina PCC 8305.</title>
        <authorList>
            <consortium name="US DOE Joint Genome Institute"/>
            <person name="Gugger M."/>
            <person name="Coursin T."/>
            <person name="Rippka R."/>
            <person name="Tandeau De Marsac N."/>
            <person name="Huntemann M."/>
            <person name="Wei C.-L."/>
            <person name="Han J."/>
            <person name="Detter J.C."/>
            <person name="Han C."/>
            <person name="Tapia R."/>
            <person name="Daligault H."/>
            <person name="Chen A."/>
            <person name="Krypides N."/>
            <person name="Mavromatis K."/>
            <person name="Markowitz V."/>
            <person name="Szeto E."/>
            <person name="Ivanova N."/>
            <person name="Ovchinnikova G."/>
            <person name="Pagani I."/>
            <person name="Pati A."/>
            <person name="Goodwin L."/>
            <person name="Peters L."/>
            <person name="Pitluck S."/>
            <person name="Woyke T."/>
            <person name="Kerfeld C."/>
        </authorList>
    </citation>
    <scope>NUCLEOTIDE SEQUENCE [LARGE SCALE GENOMIC DNA]</scope>
    <source>
        <strain evidence="3">PCC 8305</strain>
    </source>
</reference>
<keyword evidence="2" id="KW-0732">Signal</keyword>
<dbReference type="EMBL" id="CP003944">
    <property type="protein sequence ID" value="AFZ49610.1"/>
    <property type="molecule type" value="Genomic_DNA"/>
</dbReference>
<gene>
    <name evidence="3" type="ORF">Dacsa_0870</name>
</gene>
<dbReference type="AlphaFoldDB" id="K9YTB9"/>
<proteinExistence type="predicted"/>
<evidence type="ECO:0000256" key="1">
    <source>
        <dbReference type="SAM" id="MobiDB-lite"/>
    </source>
</evidence>
<accession>K9YTB9</accession>
<feature type="chain" id="PRO_5003938925" evidence="2">
    <location>
        <begin position="24"/>
        <end position="59"/>
    </location>
</feature>
<organism evidence="3 4">
    <name type="scientific">Dactylococcopsis salina (strain PCC 8305)</name>
    <name type="common">Myxobactron salinum</name>
    <dbReference type="NCBI Taxonomy" id="13035"/>
    <lineage>
        <taxon>Bacteria</taxon>
        <taxon>Bacillati</taxon>
        <taxon>Cyanobacteriota</taxon>
        <taxon>Cyanophyceae</taxon>
        <taxon>Nodosilineales</taxon>
        <taxon>Cymatolegaceae</taxon>
        <taxon>Dactylococcopsis</taxon>
    </lineage>
</organism>
<feature type="signal peptide" evidence="2">
    <location>
        <begin position="1"/>
        <end position="23"/>
    </location>
</feature>
<dbReference type="RefSeq" id="WP_015228622.1">
    <property type="nucleotide sequence ID" value="NC_019780.1"/>
</dbReference>
<dbReference type="STRING" id="13035.Dacsa_0870"/>
<name>K9YTB9_DACS8</name>
<dbReference type="Proteomes" id="UP000010482">
    <property type="component" value="Chromosome"/>
</dbReference>
<protein>
    <submittedName>
        <fullName evidence="3">Uncharacterized protein</fullName>
    </submittedName>
</protein>
<sequence>MSVHHFLAFLLGGFALFPSPVFAQMCGESDEMLPQTPKTGRTEGSRQQLITRGEENCPS</sequence>
<keyword evidence="4" id="KW-1185">Reference proteome</keyword>
<evidence type="ECO:0000313" key="3">
    <source>
        <dbReference type="EMBL" id="AFZ49610.1"/>
    </source>
</evidence>
<dbReference type="HOGENOM" id="CLU_2952747_0_0_3"/>
<dbReference type="KEGG" id="dsl:Dacsa_0870"/>
<feature type="region of interest" description="Disordered" evidence="1">
    <location>
        <begin position="32"/>
        <end position="59"/>
    </location>
</feature>
<evidence type="ECO:0000313" key="4">
    <source>
        <dbReference type="Proteomes" id="UP000010482"/>
    </source>
</evidence>
<evidence type="ECO:0000256" key="2">
    <source>
        <dbReference type="SAM" id="SignalP"/>
    </source>
</evidence>